<dbReference type="GO" id="GO:0016757">
    <property type="term" value="F:glycosyltransferase activity"/>
    <property type="evidence" value="ECO:0007669"/>
    <property type="project" value="UniProtKB-KW"/>
</dbReference>
<reference evidence="9" key="2">
    <citation type="submission" date="2023-07" db="EMBL/GenBank/DDBJ databases">
        <authorList>
            <person name="Shen H."/>
        </authorList>
    </citation>
    <scope>NUCLEOTIDE SEQUENCE</scope>
    <source>
        <strain evidence="9">TNR-22</strain>
    </source>
</reference>
<evidence type="ECO:0000256" key="1">
    <source>
        <dbReference type="ARBA" id="ARBA00004651"/>
    </source>
</evidence>
<keyword evidence="10" id="KW-1185">Reference proteome</keyword>
<dbReference type="EMBL" id="JAUOZU010000005">
    <property type="protein sequence ID" value="MDO6963467.1"/>
    <property type="molecule type" value="Genomic_DNA"/>
</dbReference>
<keyword evidence="3 9" id="KW-0808">Transferase</keyword>
<gene>
    <name evidence="9" type="ORF">Q4481_05825</name>
</gene>
<dbReference type="EC" id="2.4.-.-" evidence="9"/>
<evidence type="ECO:0000256" key="6">
    <source>
        <dbReference type="ARBA" id="ARBA00023136"/>
    </source>
</evidence>
<comment type="similarity">
    <text evidence="7">Belongs to the glycosyltransferase 87 family.</text>
</comment>
<comment type="caution">
    <text evidence="9">The sequence shown here is derived from an EMBL/GenBank/DDBJ whole genome shotgun (WGS) entry which is preliminary data.</text>
</comment>
<keyword evidence="6 8" id="KW-0472">Membrane</keyword>
<evidence type="ECO:0000256" key="5">
    <source>
        <dbReference type="ARBA" id="ARBA00022989"/>
    </source>
</evidence>
<dbReference type="InterPro" id="IPR018584">
    <property type="entry name" value="GT87"/>
</dbReference>
<keyword evidence="5 8" id="KW-1133">Transmembrane helix</keyword>
<keyword evidence="2" id="KW-1003">Cell membrane</keyword>
<evidence type="ECO:0000256" key="3">
    <source>
        <dbReference type="ARBA" id="ARBA00022679"/>
    </source>
</evidence>
<evidence type="ECO:0000256" key="8">
    <source>
        <dbReference type="SAM" id="Phobius"/>
    </source>
</evidence>
<evidence type="ECO:0000313" key="9">
    <source>
        <dbReference type="EMBL" id="MDO6963467.1"/>
    </source>
</evidence>
<feature type="transmembrane region" description="Helical" evidence="8">
    <location>
        <begin position="305"/>
        <end position="331"/>
    </location>
</feature>
<reference evidence="9" key="1">
    <citation type="journal article" date="2015" name="Int. J. Syst. Evol. Microbiol.">
        <title>Rhizobium alvei sp. nov., isolated from a freshwater river.</title>
        <authorList>
            <person name="Sheu S.Y."/>
            <person name="Huang H.W."/>
            <person name="Young C.C."/>
            <person name="Chen W.M."/>
        </authorList>
    </citation>
    <scope>NUCLEOTIDE SEQUENCE</scope>
    <source>
        <strain evidence="9">TNR-22</strain>
    </source>
</reference>
<organism evidence="9 10">
    <name type="scientific">Rhizobium alvei</name>
    <dbReference type="NCBI Taxonomy" id="1132659"/>
    <lineage>
        <taxon>Bacteria</taxon>
        <taxon>Pseudomonadati</taxon>
        <taxon>Pseudomonadota</taxon>
        <taxon>Alphaproteobacteria</taxon>
        <taxon>Hyphomicrobiales</taxon>
        <taxon>Rhizobiaceae</taxon>
        <taxon>Rhizobium/Agrobacterium group</taxon>
        <taxon>Rhizobium</taxon>
    </lineage>
</organism>
<name>A0ABT8YIE5_9HYPH</name>
<accession>A0ABT8YIE5</accession>
<feature type="transmembrane region" description="Helical" evidence="8">
    <location>
        <begin position="207"/>
        <end position="228"/>
    </location>
</feature>
<dbReference type="RefSeq" id="WP_304375374.1">
    <property type="nucleotide sequence ID" value="NZ_JAUOZU010000005.1"/>
</dbReference>
<feature type="transmembrane region" description="Helical" evidence="8">
    <location>
        <begin position="143"/>
        <end position="170"/>
    </location>
</feature>
<evidence type="ECO:0000256" key="7">
    <source>
        <dbReference type="ARBA" id="ARBA00024033"/>
    </source>
</evidence>
<feature type="transmembrane region" description="Helical" evidence="8">
    <location>
        <begin position="176"/>
        <end position="200"/>
    </location>
</feature>
<feature type="transmembrane region" description="Helical" evidence="8">
    <location>
        <begin position="109"/>
        <end position="131"/>
    </location>
</feature>
<feature type="transmembrane region" description="Helical" evidence="8">
    <location>
        <begin position="365"/>
        <end position="386"/>
    </location>
</feature>
<feature type="transmembrane region" description="Helical" evidence="8">
    <location>
        <begin position="274"/>
        <end position="293"/>
    </location>
</feature>
<sequence>MNAKPSLTFPLPARLAIMFLPVTVGLGLAAAILSPAEALLPYAVKNRDFANYWFSGLATVTHRTSLLFGDPAAYHAALKAIFGADYPWHNWSYPPHLLFLTAPLGMMGYLPAMVMSLGITLAFYLFAIGLLPRRTDWLARFLLLPFLFTNIAIAQNGFLTAALAITGLALRQERPLLAGLAFGLLTIKPQLGILIPFLLIYERNWKAIASAALTTLILIGASMLVFGFDSWRGYVEIILPYQTFVMNELGGDFVHMLTSPFGALRSLGVSAGPAMQLHIPIALLSLLLFGWSLRRSADAGNRAFATILATFLVSPYVTAYDLGALVAFAIFGGFSDRQNDVGTGRRMLVTALAILPVLMVPLGQAGLPLAPILLLAAQLTLVFSAADQPKKNPTRQDRMG</sequence>
<dbReference type="Pfam" id="PF09594">
    <property type="entry name" value="GT87"/>
    <property type="match status" value="1"/>
</dbReference>
<comment type="subcellular location">
    <subcellularLocation>
        <location evidence="1">Cell membrane</location>
        <topology evidence="1">Multi-pass membrane protein</topology>
    </subcellularLocation>
</comment>
<evidence type="ECO:0000256" key="2">
    <source>
        <dbReference type="ARBA" id="ARBA00022475"/>
    </source>
</evidence>
<keyword evidence="4 8" id="KW-0812">Transmembrane</keyword>
<evidence type="ECO:0000256" key="4">
    <source>
        <dbReference type="ARBA" id="ARBA00022692"/>
    </source>
</evidence>
<protein>
    <submittedName>
        <fullName evidence="9">Glycosyltransferase family 87 protein</fullName>
        <ecNumber evidence="9">2.4.-.-</ecNumber>
    </submittedName>
</protein>
<dbReference type="Proteomes" id="UP001174932">
    <property type="component" value="Unassembled WGS sequence"/>
</dbReference>
<keyword evidence="9" id="KW-0328">Glycosyltransferase</keyword>
<evidence type="ECO:0000313" key="10">
    <source>
        <dbReference type="Proteomes" id="UP001174932"/>
    </source>
</evidence>
<proteinExistence type="inferred from homology"/>